<dbReference type="EMBL" id="JELY01002568">
    <property type="protein sequence ID" value="KYF52163.1"/>
    <property type="molecule type" value="Genomic_DNA"/>
</dbReference>
<name>A0A150P910_SORCE</name>
<gene>
    <name evidence="1" type="ORF">BE08_24430</name>
</gene>
<accession>A0A150P910</accession>
<dbReference type="InterPro" id="IPR011009">
    <property type="entry name" value="Kinase-like_dom_sf"/>
</dbReference>
<organism evidence="1 2">
    <name type="scientific">Sorangium cellulosum</name>
    <name type="common">Polyangium cellulosum</name>
    <dbReference type="NCBI Taxonomy" id="56"/>
    <lineage>
        <taxon>Bacteria</taxon>
        <taxon>Pseudomonadati</taxon>
        <taxon>Myxococcota</taxon>
        <taxon>Polyangia</taxon>
        <taxon>Polyangiales</taxon>
        <taxon>Polyangiaceae</taxon>
        <taxon>Sorangium</taxon>
    </lineage>
</organism>
<protein>
    <recommendedName>
        <fullName evidence="3">Protein kinase domain-containing protein</fullName>
    </recommendedName>
</protein>
<comment type="caution">
    <text evidence="1">The sequence shown here is derived from an EMBL/GenBank/DDBJ whole genome shotgun (WGS) entry which is preliminary data.</text>
</comment>
<proteinExistence type="predicted"/>
<reference evidence="1 2" key="1">
    <citation type="submission" date="2014-02" db="EMBL/GenBank/DDBJ databases">
        <title>The small core and large imbalanced accessory genome model reveals a collaborative survival strategy of Sorangium cellulosum strains in nature.</title>
        <authorList>
            <person name="Han K."/>
            <person name="Peng R."/>
            <person name="Blom J."/>
            <person name="Li Y.-Z."/>
        </authorList>
    </citation>
    <scope>NUCLEOTIDE SEQUENCE [LARGE SCALE GENOMIC DNA]</scope>
    <source>
        <strain evidence="1 2">So0157-25</strain>
    </source>
</reference>
<sequence>MTPELRRALDRGLRRVPGMDAASRLLAVRLETVRALLARRLDENPLPVPDAVTPSEIPSVAELGPGDRVLAELDQDGFAFALHPADVPFFNRRSQKMPRLRYRIHVVLRRGYVCVRKRFIGQPRNAPLDAHLFSLLGLFFYNEAAALLRLRDLPSIPRIRDVHLATRTLFIDYVRGKTLQQRIAERGEKVLDIDLAPLGQLFDPDRDRREIEAFAQGDGDAHRGRIEEIVRAMNARGVAPLDVKLGNVLIGEKTGALYWIDFERAAIEGTPRYRERLGEHHGLVNRWFGLSLPGDGGA</sequence>
<evidence type="ECO:0000313" key="1">
    <source>
        <dbReference type="EMBL" id="KYF52163.1"/>
    </source>
</evidence>
<dbReference type="AlphaFoldDB" id="A0A150P910"/>
<dbReference type="SUPFAM" id="SSF56112">
    <property type="entry name" value="Protein kinase-like (PK-like)"/>
    <property type="match status" value="1"/>
</dbReference>
<evidence type="ECO:0008006" key="3">
    <source>
        <dbReference type="Google" id="ProtNLM"/>
    </source>
</evidence>
<dbReference type="Proteomes" id="UP000075420">
    <property type="component" value="Unassembled WGS sequence"/>
</dbReference>
<evidence type="ECO:0000313" key="2">
    <source>
        <dbReference type="Proteomes" id="UP000075420"/>
    </source>
</evidence>